<evidence type="ECO:0000313" key="3">
    <source>
        <dbReference type="EMBL" id="KZD00605.1"/>
    </source>
</evidence>
<keyword evidence="4" id="KW-1185">Reference proteome</keyword>
<dbReference type="Proteomes" id="UP000076400">
    <property type="component" value="Unassembled WGS sequence"/>
</dbReference>
<evidence type="ECO:0000256" key="2">
    <source>
        <dbReference type="SAM" id="MobiDB-lite"/>
    </source>
</evidence>
<feature type="region of interest" description="Disordered" evidence="2">
    <location>
        <begin position="1"/>
        <end position="20"/>
    </location>
</feature>
<evidence type="ECO:0000313" key="4">
    <source>
        <dbReference type="Proteomes" id="UP000076400"/>
    </source>
</evidence>
<dbReference type="OrthoDB" id="7364583at2"/>
<comment type="caution">
    <text evidence="3">The sequence shown here is derived from an EMBL/GenBank/DDBJ whole genome shotgun (WGS) entry which is preliminary data.</text>
</comment>
<name>A0A154VH10_9PROT</name>
<dbReference type="InterPro" id="IPR009579">
    <property type="entry name" value="DUF1192"/>
</dbReference>
<accession>A0A154VH10</accession>
<evidence type="ECO:0008006" key="5">
    <source>
        <dbReference type="Google" id="ProtNLM"/>
    </source>
</evidence>
<dbReference type="Pfam" id="PF06698">
    <property type="entry name" value="DUF1192"/>
    <property type="match status" value="1"/>
</dbReference>
<dbReference type="EMBL" id="LPXN01000163">
    <property type="protein sequence ID" value="KZD00605.1"/>
    <property type="molecule type" value="Genomic_DNA"/>
</dbReference>
<reference evidence="3 4" key="1">
    <citation type="submission" date="2015-12" db="EMBL/GenBank/DDBJ databases">
        <title>Genome sequence of Oceanibaculum pacificum MCCC 1A02656.</title>
        <authorList>
            <person name="Lu L."/>
            <person name="Lai Q."/>
            <person name="Shao Z."/>
            <person name="Qian P."/>
        </authorList>
    </citation>
    <scope>NUCLEOTIDE SEQUENCE [LARGE SCALE GENOMIC DNA]</scope>
    <source>
        <strain evidence="3 4">MCCC 1A02656</strain>
    </source>
</reference>
<dbReference type="RefSeq" id="WP_067559951.1">
    <property type="nucleotide sequence ID" value="NZ_LPXN01000163.1"/>
</dbReference>
<organism evidence="3 4">
    <name type="scientific">Oceanibaculum pacificum</name>
    <dbReference type="NCBI Taxonomy" id="580166"/>
    <lineage>
        <taxon>Bacteria</taxon>
        <taxon>Pseudomonadati</taxon>
        <taxon>Pseudomonadota</taxon>
        <taxon>Alphaproteobacteria</taxon>
        <taxon>Rhodospirillales</taxon>
        <taxon>Oceanibaculaceae</taxon>
        <taxon>Oceanibaculum</taxon>
    </lineage>
</organism>
<dbReference type="STRING" id="580166.AUP43_14285"/>
<protein>
    <recommendedName>
        <fullName evidence="5">DUF1192 domain-containing protein</fullName>
    </recommendedName>
</protein>
<proteinExistence type="predicted"/>
<sequence length="60" mass="7057">MDADDLLPRNQKPQKRDLSPLSVEELKTYIAEMEEEIRRVTAEIEKKSSHRGSVESLFRR</sequence>
<keyword evidence="1" id="KW-0175">Coiled coil</keyword>
<gene>
    <name evidence="3" type="ORF">AUP43_14285</name>
</gene>
<feature type="coiled-coil region" evidence="1">
    <location>
        <begin position="23"/>
        <end position="50"/>
    </location>
</feature>
<dbReference type="AlphaFoldDB" id="A0A154VH10"/>
<evidence type="ECO:0000256" key="1">
    <source>
        <dbReference type="SAM" id="Coils"/>
    </source>
</evidence>